<dbReference type="InterPro" id="IPR020841">
    <property type="entry name" value="PKS_Beta-ketoAc_synthase_dom"/>
</dbReference>
<dbReference type="VEuPathDB" id="CryptoDB:Vbra_502"/>
<dbReference type="GO" id="GO:0004312">
    <property type="term" value="F:fatty acid synthase activity"/>
    <property type="evidence" value="ECO:0007669"/>
    <property type="project" value="TreeGrafter"/>
</dbReference>
<feature type="region of interest" description="Disordered" evidence="3">
    <location>
        <begin position="128"/>
        <end position="175"/>
    </location>
</feature>
<dbReference type="GO" id="GO:0006633">
    <property type="term" value="P:fatty acid biosynthetic process"/>
    <property type="evidence" value="ECO:0007669"/>
    <property type="project" value="TreeGrafter"/>
</dbReference>
<dbReference type="Gene3D" id="3.40.47.10">
    <property type="match status" value="1"/>
</dbReference>
<evidence type="ECO:0000259" key="4">
    <source>
        <dbReference type="PROSITE" id="PS52004"/>
    </source>
</evidence>
<dbReference type="EMBL" id="CDMY01000772">
    <property type="protein sequence ID" value="CEM33147.1"/>
    <property type="molecule type" value="Genomic_DNA"/>
</dbReference>
<dbReference type="InterPro" id="IPR016039">
    <property type="entry name" value="Thiolase-like"/>
</dbReference>
<dbReference type="Pfam" id="PF00109">
    <property type="entry name" value="ketoacyl-synt"/>
    <property type="match status" value="1"/>
</dbReference>
<feature type="compositionally biased region" description="Low complexity" evidence="3">
    <location>
        <begin position="152"/>
        <end position="164"/>
    </location>
</feature>
<dbReference type="PANTHER" id="PTHR43775">
    <property type="entry name" value="FATTY ACID SYNTHASE"/>
    <property type="match status" value="1"/>
</dbReference>
<feature type="domain" description="Ketosynthase family 3 (KS3)" evidence="4">
    <location>
        <begin position="489"/>
        <end position="710"/>
    </location>
</feature>
<feature type="region of interest" description="Disordered" evidence="3">
    <location>
        <begin position="191"/>
        <end position="210"/>
    </location>
</feature>
<dbReference type="OrthoDB" id="329835at2759"/>
<evidence type="ECO:0000256" key="3">
    <source>
        <dbReference type="SAM" id="MobiDB-lite"/>
    </source>
</evidence>
<dbReference type="PANTHER" id="PTHR43775:SF37">
    <property type="entry name" value="SI:DKEY-61P9.11"/>
    <property type="match status" value="1"/>
</dbReference>
<dbReference type="CDD" id="cd00833">
    <property type="entry name" value="PKS"/>
    <property type="match status" value="1"/>
</dbReference>
<dbReference type="SMART" id="SM00825">
    <property type="entry name" value="PKS_KS"/>
    <property type="match status" value="1"/>
</dbReference>
<dbReference type="STRING" id="1169540.A0A0G4GRG5"/>
<organism evidence="5 6">
    <name type="scientific">Vitrella brassicaformis (strain CCMP3155)</name>
    <dbReference type="NCBI Taxonomy" id="1169540"/>
    <lineage>
        <taxon>Eukaryota</taxon>
        <taxon>Sar</taxon>
        <taxon>Alveolata</taxon>
        <taxon>Colpodellida</taxon>
        <taxon>Vitrellaceae</taxon>
        <taxon>Vitrella</taxon>
    </lineage>
</organism>
<evidence type="ECO:0000313" key="6">
    <source>
        <dbReference type="Proteomes" id="UP000041254"/>
    </source>
</evidence>
<gene>
    <name evidence="5" type="ORF">Vbra_502</name>
</gene>
<accession>A0A0G4GRG5</accession>
<keyword evidence="6" id="KW-1185">Reference proteome</keyword>
<dbReference type="InterPro" id="IPR050091">
    <property type="entry name" value="PKS_NRPS_Biosynth_Enz"/>
</dbReference>
<dbReference type="AlphaFoldDB" id="A0A0G4GRG5"/>
<evidence type="ECO:0000256" key="2">
    <source>
        <dbReference type="ARBA" id="ARBA00022553"/>
    </source>
</evidence>
<dbReference type="InParanoid" id="A0A0G4GRG5"/>
<name>A0A0G4GRG5_VITBC</name>
<dbReference type="InterPro" id="IPR014030">
    <property type="entry name" value="Ketoacyl_synth_N"/>
</dbReference>
<keyword evidence="2" id="KW-0597">Phosphoprotein</keyword>
<evidence type="ECO:0000256" key="1">
    <source>
        <dbReference type="ARBA" id="ARBA00022450"/>
    </source>
</evidence>
<dbReference type="PROSITE" id="PS52004">
    <property type="entry name" value="KS3_2"/>
    <property type="match status" value="1"/>
</dbReference>
<protein>
    <recommendedName>
        <fullName evidence="4">Ketosynthase family 3 (KS3) domain-containing protein</fullName>
    </recommendedName>
</protein>
<sequence>MQRLIRVASLLPSSVAMTDALRNEEQRGEEGGQWPAIDGLEWRLIRVASLLPSSVAMTDALRNEEQRGEEGGQWPAIDGLEWVSTATWLLDGRKGESGTSTPAGGNEDMLVSASLASSDASDVIHQHVAGRTPPSDTHSGRSCDLASKIDVTSSPPSRTPSHSSVASPAGGHSCEVERLQQQIGDLLSSLQREAASRQPPTPTPSDDSHVAFGGLRLSQATLDSFCVRVSALTSVVVSAQTLASHPTVDALAAFCASKRAARSNTSHQDLSISAILSVGDVGDGDESRWVEGGDGVSSWRPPVLLGSTRRDAMAVDQVHKKGIVLDGGVSKSGKIAAGAGASPDDYVKTDGHDERSLPLVLDRSKSQQLIETGRLRAALEDAVMGVVSRSSHHGLPQQEGDTRASLSLQQAGIGPAEAVTLRNRLLSEFNVDVEPSVMLEAPTLRDLIYVIIRGLIDVIIERELWCARNAGTEAIEASVSLSSLTGDDGQSVAVMGMACRFPGGSHSPAAFWETMMAKEDCMGCVPLGRWDHERVFDEDRSAPGKTCARLGGFVLDAAEFDAGFFELSTAEVRDMDPQQRLLLECGYEALVDAGFSRGRLMGASVGVAVGGNSYDWLLTLKDRHKSTAFTGIGSSPAILANRLSYAFGLTGPSLTIDSATSASLVAVDSAVRFIKMGQCRTALAAGVTLMLSPYSFIAFSRTTDSAICIS</sequence>
<dbReference type="SUPFAM" id="SSF53901">
    <property type="entry name" value="Thiolase-like"/>
    <property type="match status" value="1"/>
</dbReference>
<keyword evidence="1" id="KW-0596">Phosphopantetheine</keyword>
<dbReference type="Proteomes" id="UP000041254">
    <property type="component" value="Unassembled WGS sequence"/>
</dbReference>
<evidence type="ECO:0000313" key="5">
    <source>
        <dbReference type="EMBL" id="CEM33147.1"/>
    </source>
</evidence>
<reference evidence="5 6" key="1">
    <citation type="submission" date="2014-11" db="EMBL/GenBank/DDBJ databases">
        <authorList>
            <person name="Zhu J."/>
            <person name="Qi W."/>
            <person name="Song R."/>
        </authorList>
    </citation>
    <scope>NUCLEOTIDE SEQUENCE [LARGE SCALE GENOMIC DNA]</scope>
</reference>
<proteinExistence type="predicted"/>